<dbReference type="InterPro" id="IPR003593">
    <property type="entry name" value="AAA+_ATPase"/>
</dbReference>
<dbReference type="FunFam" id="3.40.50.300:FF:000152">
    <property type="entry name" value="ATP-binding cassette, sub-family E, member 1"/>
    <property type="match status" value="1"/>
</dbReference>
<protein>
    <recommendedName>
        <fullName evidence="9">Non-specific serine/threonine protein kinase</fullName>
    </recommendedName>
</protein>
<dbReference type="PROSITE" id="PS00107">
    <property type="entry name" value="PROTEIN_KINASE_ATP"/>
    <property type="match status" value="1"/>
</dbReference>
<dbReference type="PROSITE" id="PS00108">
    <property type="entry name" value="PROTEIN_KINASE_ST"/>
    <property type="match status" value="1"/>
</dbReference>
<dbReference type="InterPro" id="IPR017900">
    <property type="entry name" value="4Fe4S_Fe_S_CS"/>
</dbReference>
<dbReference type="GO" id="GO:0060255">
    <property type="term" value="P:regulation of macromolecule metabolic process"/>
    <property type="evidence" value="ECO:0007669"/>
    <property type="project" value="UniProtKB-ARBA"/>
</dbReference>
<dbReference type="OrthoDB" id="6593433at2759"/>
<keyword evidence="1 3" id="KW-0547">Nucleotide-binding</keyword>
<dbReference type="FunFam" id="1.10.510.10:FF:001033">
    <property type="entry name" value="Uncharacterized protein"/>
    <property type="match status" value="1"/>
</dbReference>
<feature type="domain" description="ABC transporter" evidence="5">
    <location>
        <begin position="676"/>
        <end position="899"/>
    </location>
</feature>
<gene>
    <name evidence="7" type="ORF">PPENT_87.1.T0330160</name>
</gene>
<evidence type="ECO:0000256" key="2">
    <source>
        <dbReference type="ARBA" id="ARBA00022840"/>
    </source>
</evidence>
<dbReference type="InterPro" id="IPR003439">
    <property type="entry name" value="ABC_transporter-like_ATP-bd"/>
</dbReference>
<dbReference type="GO" id="GO:0004672">
    <property type="term" value="F:protein kinase activity"/>
    <property type="evidence" value="ECO:0007669"/>
    <property type="project" value="InterPro"/>
</dbReference>
<dbReference type="Pfam" id="PF00037">
    <property type="entry name" value="Fer4"/>
    <property type="match status" value="1"/>
</dbReference>
<dbReference type="CDD" id="cd14016">
    <property type="entry name" value="STKc_CK1"/>
    <property type="match status" value="1"/>
</dbReference>
<feature type="domain" description="ABC transporter" evidence="5">
    <location>
        <begin position="70"/>
        <end position="315"/>
    </location>
</feature>
<dbReference type="PROSITE" id="PS00198">
    <property type="entry name" value="4FE4S_FER_1"/>
    <property type="match status" value="1"/>
</dbReference>
<dbReference type="InterPro" id="IPR007209">
    <property type="entry name" value="RNaseL-inhib-like_metal-bd_dom"/>
</dbReference>
<feature type="binding site" evidence="3">
    <location>
        <position position="963"/>
    </location>
    <ligand>
        <name>ATP</name>
        <dbReference type="ChEBI" id="CHEBI:30616"/>
    </ligand>
</feature>
<dbReference type="PANTHER" id="PTHR19248">
    <property type="entry name" value="ATP-BINDING TRANSPORT PROTEIN-RELATED"/>
    <property type="match status" value="1"/>
</dbReference>
<dbReference type="CDD" id="cd00267">
    <property type="entry name" value="ABC_ATPase"/>
    <property type="match status" value="1"/>
</dbReference>
<sequence>MEESKLRIAIINKDRCKPQRCALECKKNCPINKSEKLCIEVTKQSKLCTINESLCIGCAICVKKCPFKAIMIINLPKDLSKELTHQYGANSFKLHRLPTPRPGQVLGLVGTNGIGKSTALQILSGKVQPNLGLYKEPPSFEQILKYFRGSELQSYLQKVFEGKVKAVIKPQYVDSIGKAVKGKVGEVIKNKDKLNRAEQLLKDLELSHLVDREIGMLSGGELQRFAILMACISESECLMLDEPTSYLDIKQRVVASRIIRNQVRDNNYLIVVEHDLSILDYLSDFICCLYGEQTAYGIVTMPFSVREGINIFLAGFVPTENMRFRDYELSFKISDNLDMLLENQKQKKNYQYPDMKKVQGEFSLQVKAGGFNNSEIVVLLGENGTGKTTFIKMLAGKDKDVVDIPKLSVSYKPQMIAPTFDGTVQELFRSKLQDSHRNPQFQTDVYKPLRIEDLEDNEVKKLSGGELQRVALILALGKPAEVYLLDEPSAYLDAEQRVATSKLIKRFIMNTKRAGFVVEHDFIMATYLADKAEQLLKDLELSHLVDREIGMLSGGELQRFAILMACISESECLMLDEPTSYLDIKQRVVASRIIRNQVRDNNYLIVVEHDLSILDYLSDFICCLYGEQTAYGIVTMPFSVREGINIFLAGFVPTENMRFRDYELSFKISDNLDMLLENQKQKKNYQYPDMKKVQGEFSLQVKAGGFNNSEIVVLLGENGTGKTTFIKMLAGKDKDVVDIPKLSVSYKPQMIAPTFDGTVQELFRSKLQDSHRNPQFQTDVYKPLRIEDLEDNEVKKLSGGELQRVALILALGKPAEVYLLDEPSAYLDAEQRVATSKLIKRFIMNTKRAGFVVEHDFIMATYLADKVVVYDGVPGKACVANAPEDLLTGMNKFLNVLNITFRRDPTNFRPRINKMDSILDREQKQSVGLNKFEFSFDKKIGSGSFGQIFLGTNKQTGQDVAIKLEAIANKHPQLIFEGKLYKVLQGGIGIPQAYWVGSEGEYNILVMELLGPNLEDLFNQCKRHFSLKTVLMIAQQMLSRIEFIHSKNLIHRDIKPDNFLIGLTQKSDIIYIIDFGLSKKYRDQRTNLHIPYREGKSLTGTARYASVNTHLGVEQSRRDDLEAIGYVLVYFLNGQLPWQGLKTDNKKDKYEKIAESKIATSIEKLCEGLPEEFSIYFNYCKSLKFEERPDYVWLKKLFKDLYTRMKYPNDNVFDWTKL</sequence>
<dbReference type="NCBIfam" id="NF009945">
    <property type="entry name" value="PRK13409.1"/>
    <property type="match status" value="1"/>
</dbReference>
<keyword evidence="2 3" id="KW-0067">ATP-binding</keyword>
<dbReference type="GO" id="GO:0016887">
    <property type="term" value="F:ATP hydrolysis activity"/>
    <property type="evidence" value="ECO:0007669"/>
    <property type="project" value="InterPro"/>
</dbReference>
<evidence type="ECO:0000259" key="4">
    <source>
        <dbReference type="PROSITE" id="PS50011"/>
    </source>
</evidence>
<dbReference type="SMART" id="SM00220">
    <property type="entry name" value="S_TKc"/>
    <property type="match status" value="1"/>
</dbReference>
<name>A0A8S1U0N9_9CILI</name>
<dbReference type="Pfam" id="PF00005">
    <property type="entry name" value="ABC_tran"/>
    <property type="match status" value="4"/>
</dbReference>
<dbReference type="InterPro" id="IPR013283">
    <property type="entry name" value="RLI1"/>
</dbReference>
<dbReference type="Pfam" id="PF00069">
    <property type="entry name" value="Pkinase"/>
    <property type="match status" value="1"/>
</dbReference>
<dbReference type="InterPro" id="IPR000719">
    <property type="entry name" value="Prot_kinase_dom"/>
</dbReference>
<dbReference type="InterPro" id="IPR017441">
    <property type="entry name" value="Protein_kinase_ATP_BS"/>
</dbReference>
<dbReference type="PROSITE" id="PS50893">
    <property type="entry name" value="ABC_TRANSPORTER_2"/>
    <property type="match status" value="3"/>
</dbReference>
<dbReference type="Pfam" id="PF04068">
    <property type="entry name" value="Fer4_RLI"/>
    <property type="match status" value="1"/>
</dbReference>
<dbReference type="InterPro" id="IPR017896">
    <property type="entry name" value="4Fe4S_Fe-S-bd"/>
</dbReference>
<evidence type="ECO:0000256" key="1">
    <source>
        <dbReference type="ARBA" id="ARBA00022741"/>
    </source>
</evidence>
<dbReference type="FunFam" id="3.40.50.300:FF:000144">
    <property type="entry name" value="ATP-binding cassette sub-family E member 1"/>
    <property type="match status" value="1"/>
</dbReference>
<evidence type="ECO:0000259" key="5">
    <source>
        <dbReference type="PROSITE" id="PS50893"/>
    </source>
</evidence>
<dbReference type="AlphaFoldDB" id="A0A8S1U0N9"/>
<dbReference type="EMBL" id="CAJJDO010000033">
    <property type="protein sequence ID" value="CAD8159461.1"/>
    <property type="molecule type" value="Genomic_DNA"/>
</dbReference>
<evidence type="ECO:0000313" key="7">
    <source>
        <dbReference type="EMBL" id="CAD8159461.1"/>
    </source>
</evidence>
<evidence type="ECO:0000313" key="8">
    <source>
        <dbReference type="Proteomes" id="UP000689195"/>
    </source>
</evidence>
<dbReference type="GO" id="GO:0005737">
    <property type="term" value="C:cytoplasm"/>
    <property type="evidence" value="ECO:0007669"/>
    <property type="project" value="UniProtKB-ARBA"/>
</dbReference>
<dbReference type="InterPro" id="IPR017871">
    <property type="entry name" value="ABC_transporter-like_CS"/>
</dbReference>
<evidence type="ECO:0000256" key="3">
    <source>
        <dbReference type="PROSITE-ProRule" id="PRU10141"/>
    </source>
</evidence>
<proteinExistence type="predicted"/>
<reference evidence="7" key="1">
    <citation type="submission" date="2021-01" db="EMBL/GenBank/DDBJ databases">
        <authorList>
            <consortium name="Genoscope - CEA"/>
            <person name="William W."/>
        </authorList>
    </citation>
    <scope>NUCLEOTIDE SEQUENCE</scope>
</reference>
<feature type="domain" description="ABC transporter" evidence="5">
    <location>
        <begin position="341"/>
        <end position="562"/>
    </location>
</feature>
<dbReference type="SMART" id="SM00382">
    <property type="entry name" value="AAA"/>
    <property type="match status" value="3"/>
</dbReference>
<evidence type="ECO:0000259" key="6">
    <source>
        <dbReference type="PROSITE" id="PS51379"/>
    </source>
</evidence>
<dbReference type="GO" id="GO:0005524">
    <property type="term" value="F:ATP binding"/>
    <property type="evidence" value="ECO:0007669"/>
    <property type="project" value="UniProtKB-UniRule"/>
</dbReference>
<dbReference type="PROSITE" id="PS00211">
    <property type="entry name" value="ABC_TRANSPORTER_1"/>
    <property type="match status" value="2"/>
</dbReference>
<organism evidence="7 8">
    <name type="scientific">Paramecium pentaurelia</name>
    <dbReference type="NCBI Taxonomy" id="43138"/>
    <lineage>
        <taxon>Eukaryota</taxon>
        <taxon>Sar</taxon>
        <taxon>Alveolata</taxon>
        <taxon>Ciliophora</taxon>
        <taxon>Intramacronucleata</taxon>
        <taxon>Oligohymenophorea</taxon>
        <taxon>Peniculida</taxon>
        <taxon>Parameciidae</taxon>
        <taxon>Paramecium</taxon>
    </lineage>
</organism>
<dbReference type="InterPro" id="IPR008271">
    <property type="entry name" value="Ser/Thr_kinase_AS"/>
</dbReference>
<accession>A0A8S1U0N9</accession>
<keyword evidence="8" id="KW-1185">Reference proteome</keyword>
<evidence type="ECO:0008006" key="9">
    <source>
        <dbReference type="Google" id="ProtNLM"/>
    </source>
</evidence>
<dbReference type="GO" id="GO:0006412">
    <property type="term" value="P:translation"/>
    <property type="evidence" value="ECO:0007669"/>
    <property type="project" value="UniProtKB-ARBA"/>
</dbReference>
<dbReference type="PROSITE" id="PS51379">
    <property type="entry name" value="4FE4S_FER_2"/>
    <property type="match status" value="1"/>
</dbReference>
<comment type="caution">
    <text evidence="7">The sequence shown here is derived from an EMBL/GenBank/DDBJ whole genome shotgun (WGS) entry which is preliminary data.</text>
</comment>
<feature type="domain" description="Protein kinase" evidence="4">
    <location>
        <begin position="934"/>
        <end position="1203"/>
    </location>
</feature>
<dbReference type="Proteomes" id="UP000689195">
    <property type="component" value="Unassembled WGS sequence"/>
</dbReference>
<dbReference type="PROSITE" id="PS50011">
    <property type="entry name" value="PROTEIN_KINASE_DOM"/>
    <property type="match status" value="1"/>
</dbReference>
<feature type="domain" description="4Fe-4S ferredoxin-type" evidence="6">
    <location>
        <begin position="46"/>
        <end position="75"/>
    </location>
</feature>